<evidence type="ECO:0000256" key="1">
    <source>
        <dbReference type="ARBA" id="ARBA00004141"/>
    </source>
</evidence>
<evidence type="ECO:0000256" key="4">
    <source>
        <dbReference type="ARBA" id="ARBA00023136"/>
    </source>
</evidence>
<dbReference type="Proteomes" id="UP001179363">
    <property type="component" value="Unassembled WGS sequence"/>
</dbReference>
<keyword evidence="7" id="KW-1185">Reference proteome</keyword>
<feature type="transmembrane region" description="Helical" evidence="5">
    <location>
        <begin position="6"/>
        <end position="25"/>
    </location>
</feature>
<evidence type="ECO:0000256" key="2">
    <source>
        <dbReference type="ARBA" id="ARBA00022692"/>
    </source>
</evidence>
<accession>A0ABS9ECV1</accession>
<comment type="subcellular location">
    <subcellularLocation>
        <location evidence="1">Membrane</location>
        <topology evidence="1">Multi-pass membrane protein</topology>
    </subcellularLocation>
</comment>
<dbReference type="EMBL" id="JAKGTH010000006">
    <property type="protein sequence ID" value="MCF4100715.1"/>
    <property type="molecule type" value="Genomic_DNA"/>
</dbReference>
<evidence type="ECO:0000256" key="3">
    <source>
        <dbReference type="ARBA" id="ARBA00022989"/>
    </source>
</evidence>
<keyword evidence="2 5" id="KW-0812">Transmembrane</keyword>
<reference evidence="6" key="1">
    <citation type="submission" date="2022-01" db="EMBL/GenBank/DDBJ databases">
        <title>Gillisia lutea sp. nov., isolated from marine plastic residues from the Malvarosa beach (Valencia, Spain).</title>
        <authorList>
            <person name="Vidal-Verdu A."/>
            <person name="Molina-Menor E."/>
            <person name="Satari L."/>
            <person name="Pascual J."/>
            <person name="Pereto J."/>
            <person name="Porcar M."/>
        </authorList>
    </citation>
    <scope>NUCLEOTIDE SEQUENCE</scope>
    <source>
        <strain evidence="6">M10.2A</strain>
    </source>
</reference>
<comment type="caution">
    <text evidence="6">The sequence shown here is derived from an EMBL/GenBank/DDBJ whole genome shotgun (WGS) entry which is preliminary data.</text>
</comment>
<name>A0ABS9ECV1_9FLAO</name>
<protein>
    <submittedName>
        <fullName evidence="6">CvpA family protein</fullName>
    </submittedName>
</protein>
<organism evidence="6 7">
    <name type="scientific">Gillisia lutea</name>
    <dbReference type="NCBI Taxonomy" id="2909668"/>
    <lineage>
        <taxon>Bacteria</taxon>
        <taxon>Pseudomonadati</taxon>
        <taxon>Bacteroidota</taxon>
        <taxon>Flavobacteriia</taxon>
        <taxon>Flavobacteriales</taxon>
        <taxon>Flavobacteriaceae</taxon>
        <taxon>Gillisia</taxon>
    </lineage>
</organism>
<gene>
    <name evidence="6" type="ORF">L1I30_03450</name>
</gene>
<dbReference type="PANTHER" id="PTHR37306:SF1">
    <property type="entry name" value="COLICIN V PRODUCTION PROTEIN"/>
    <property type="match status" value="1"/>
</dbReference>
<sequence>MNIVDIILAVILLYGVVRGFFRGFFAELASLVAFIAGVYAAVYFSHIIAQYLFERVSWNPHIVNLVSFAITFILVAFLISLAGKFLTSVANFAALGIINKLAGAGFGFIKIAFITSVIIMFFISTNEDVHLVEKQTLEDSILYNPIKLIAPALLPTIIEEAKDLELIKTKEEA</sequence>
<dbReference type="InterPro" id="IPR003825">
    <property type="entry name" value="Colicin-V_CvpA"/>
</dbReference>
<feature type="transmembrane region" description="Helical" evidence="5">
    <location>
        <begin position="65"/>
        <end position="89"/>
    </location>
</feature>
<dbReference type="Pfam" id="PF02674">
    <property type="entry name" value="Colicin_V"/>
    <property type="match status" value="1"/>
</dbReference>
<proteinExistence type="predicted"/>
<evidence type="ECO:0000313" key="7">
    <source>
        <dbReference type="Proteomes" id="UP001179363"/>
    </source>
</evidence>
<evidence type="ECO:0000256" key="5">
    <source>
        <dbReference type="SAM" id="Phobius"/>
    </source>
</evidence>
<feature type="transmembrane region" description="Helical" evidence="5">
    <location>
        <begin position="32"/>
        <end position="53"/>
    </location>
</feature>
<keyword evidence="4 5" id="KW-0472">Membrane</keyword>
<dbReference type="PANTHER" id="PTHR37306">
    <property type="entry name" value="COLICIN V PRODUCTION PROTEIN"/>
    <property type="match status" value="1"/>
</dbReference>
<keyword evidence="3 5" id="KW-1133">Transmembrane helix</keyword>
<evidence type="ECO:0000313" key="6">
    <source>
        <dbReference type="EMBL" id="MCF4100715.1"/>
    </source>
</evidence>
<feature type="transmembrane region" description="Helical" evidence="5">
    <location>
        <begin position="101"/>
        <end position="123"/>
    </location>
</feature>